<dbReference type="Proteomes" id="UP000240357">
    <property type="component" value="Unassembled WGS sequence"/>
</dbReference>
<evidence type="ECO:0000313" key="2">
    <source>
        <dbReference type="EMBL" id="PSR54046.1"/>
    </source>
</evidence>
<dbReference type="InterPro" id="IPR043129">
    <property type="entry name" value="ATPase_NBD"/>
</dbReference>
<evidence type="ECO:0000313" key="3">
    <source>
        <dbReference type="Proteomes" id="UP000240357"/>
    </source>
</evidence>
<dbReference type="EMBL" id="PYFT01000001">
    <property type="protein sequence ID" value="PSR54046.1"/>
    <property type="molecule type" value="Genomic_DNA"/>
</dbReference>
<sequence length="309" mass="32572">MTTAIGIDLGGTNIKGVLLNATTGEILHRAVQATESEPMGSNGQGSHWKQAVFQMVQDLKFKSAYAIEAIGVAAPGLPNNSNSAIRNMPGRLDGLENLVWSEFLGEKEVRVLNDAHAALMAEAKFGVGQGIKNIVMLTLGTGVGGGILINGELYQGNYQMAGHLGHMTLDVDKEDPGITGMPGTLENAIGDATVSIRSFGKFTSTKALVQAYLQGDAFATYVWLNSVRKLALGLCSLGNLLSPDLIILGGGITKAGEALYKPLASFIEVYEWKNSGKKTPIQQAYYSDIAGAVGAAGFAMNRVLQGQLL</sequence>
<dbReference type="PANTHER" id="PTHR18964">
    <property type="entry name" value="ROK (REPRESSOR, ORF, KINASE) FAMILY"/>
    <property type="match status" value="1"/>
</dbReference>
<dbReference type="PROSITE" id="PS01125">
    <property type="entry name" value="ROK"/>
    <property type="match status" value="1"/>
</dbReference>
<dbReference type="Pfam" id="PF00480">
    <property type="entry name" value="ROK"/>
    <property type="match status" value="1"/>
</dbReference>
<dbReference type="InterPro" id="IPR000600">
    <property type="entry name" value="ROK"/>
</dbReference>
<dbReference type="AlphaFoldDB" id="A0A2T2YEV0"/>
<comment type="caution">
    <text evidence="2">The sequence shown here is derived from an EMBL/GenBank/DDBJ whole genome shotgun (WGS) entry which is preliminary data.</text>
</comment>
<dbReference type="InterPro" id="IPR049874">
    <property type="entry name" value="ROK_cs"/>
</dbReference>
<protein>
    <submittedName>
        <fullName evidence="2">ROK family protein</fullName>
    </submittedName>
</protein>
<reference evidence="2 3" key="1">
    <citation type="submission" date="2018-03" db="EMBL/GenBank/DDBJ databases">
        <title>Adhaeribacter sp. HMF7605 Genome sequencing and assembly.</title>
        <authorList>
            <person name="Kang H."/>
            <person name="Kang J."/>
            <person name="Cha I."/>
            <person name="Kim H."/>
            <person name="Joh K."/>
        </authorList>
    </citation>
    <scope>NUCLEOTIDE SEQUENCE [LARGE SCALE GENOMIC DNA]</scope>
    <source>
        <strain evidence="2 3">HMF7605</strain>
    </source>
</reference>
<keyword evidence="3" id="KW-1185">Reference proteome</keyword>
<name>A0A2T2YEV0_9BACT</name>
<dbReference type="CDD" id="cd23763">
    <property type="entry name" value="ASKHA_ATPase_ROK"/>
    <property type="match status" value="1"/>
</dbReference>
<organism evidence="2 3">
    <name type="scientific">Adhaeribacter arboris</name>
    <dbReference type="NCBI Taxonomy" id="2072846"/>
    <lineage>
        <taxon>Bacteria</taxon>
        <taxon>Pseudomonadati</taxon>
        <taxon>Bacteroidota</taxon>
        <taxon>Cytophagia</taxon>
        <taxon>Cytophagales</taxon>
        <taxon>Hymenobacteraceae</taxon>
        <taxon>Adhaeribacter</taxon>
    </lineage>
</organism>
<evidence type="ECO:0000256" key="1">
    <source>
        <dbReference type="ARBA" id="ARBA00006479"/>
    </source>
</evidence>
<dbReference type="OrthoDB" id="9810372at2"/>
<dbReference type="PANTHER" id="PTHR18964:SF149">
    <property type="entry name" value="BIFUNCTIONAL UDP-N-ACETYLGLUCOSAMINE 2-EPIMERASE_N-ACETYLMANNOSAMINE KINASE"/>
    <property type="match status" value="1"/>
</dbReference>
<accession>A0A2T2YEV0</accession>
<gene>
    <name evidence="2" type="ORF">AHMF7605_11195</name>
</gene>
<comment type="similarity">
    <text evidence="1">Belongs to the ROK (NagC/XylR) family.</text>
</comment>
<dbReference type="SUPFAM" id="SSF53067">
    <property type="entry name" value="Actin-like ATPase domain"/>
    <property type="match status" value="1"/>
</dbReference>
<dbReference type="RefSeq" id="WP_106929318.1">
    <property type="nucleotide sequence ID" value="NZ_PYFT01000001.1"/>
</dbReference>
<proteinExistence type="inferred from homology"/>
<dbReference type="Gene3D" id="3.30.420.40">
    <property type="match status" value="2"/>
</dbReference>